<reference evidence="4 5" key="1">
    <citation type="journal article" date="2000" name="Nature">
        <title>The genome sequence of the thermoacidophilic scavenger Thermoplasma acidophilum.</title>
        <authorList>
            <person name="Ruepp A."/>
            <person name="Graml W."/>
            <person name="Santos-Martinez M.L."/>
            <person name="Koretke K.K."/>
            <person name="Volker C."/>
            <person name="Mewes H.W."/>
            <person name="Frishman D."/>
            <person name="Stocker S."/>
            <person name="Lupas A.N."/>
            <person name="Baumeister W."/>
        </authorList>
    </citation>
    <scope>NUCLEOTIDE SEQUENCE [LARGE SCALE GENOMIC DNA]</scope>
    <source>
        <strain evidence="5">ATCC 25905 / DSM 1728 / JCM 9062 / NBRC 15155 / AMRC-C165</strain>
    </source>
</reference>
<gene>
    <name evidence="4" type="ordered locus">Ta0280</name>
</gene>
<dbReference type="Gene3D" id="2.60.40.10">
    <property type="entry name" value="Immunoglobulins"/>
    <property type="match status" value="1"/>
</dbReference>
<protein>
    <submittedName>
        <fullName evidence="4">Hypothetical membrane protein</fullName>
    </submittedName>
</protein>
<evidence type="ECO:0000256" key="1">
    <source>
        <dbReference type="SAM" id="MobiDB-lite"/>
    </source>
</evidence>
<evidence type="ECO:0000313" key="4">
    <source>
        <dbReference type="EMBL" id="CAC11425.1"/>
    </source>
</evidence>
<feature type="transmembrane region" description="Helical" evidence="2">
    <location>
        <begin position="876"/>
        <end position="897"/>
    </location>
</feature>
<feature type="domain" description="CARDB" evidence="3">
    <location>
        <begin position="768"/>
        <end position="855"/>
    </location>
</feature>
<organism evidence="4 5">
    <name type="scientific">Thermoplasma acidophilum (strain ATCC 25905 / DSM 1728 / JCM 9062 / NBRC 15155 / AMRC-C165)</name>
    <dbReference type="NCBI Taxonomy" id="273075"/>
    <lineage>
        <taxon>Archaea</taxon>
        <taxon>Methanobacteriati</taxon>
        <taxon>Thermoplasmatota</taxon>
        <taxon>Thermoplasmata</taxon>
        <taxon>Thermoplasmatales</taxon>
        <taxon>Thermoplasmataceae</taxon>
        <taxon>Thermoplasma</taxon>
    </lineage>
</organism>
<proteinExistence type="predicted"/>
<dbReference type="KEGG" id="tac:Ta0280"/>
<dbReference type="InterPro" id="IPR011635">
    <property type="entry name" value="CARDB"/>
</dbReference>
<feature type="region of interest" description="Disordered" evidence="1">
    <location>
        <begin position="904"/>
        <end position="925"/>
    </location>
</feature>
<keyword evidence="5" id="KW-1185">Reference proteome</keyword>
<keyword evidence="2" id="KW-1133">Transmembrane helix</keyword>
<keyword evidence="2" id="KW-0472">Membrane</keyword>
<evidence type="ECO:0000259" key="3">
    <source>
        <dbReference type="Pfam" id="PF07705"/>
    </source>
</evidence>
<keyword evidence="2" id="KW-0812">Transmembrane</keyword>
<dbReference type="DNASU" id="1455909"/>
<dbReference type="Pfam" id="PF07705">
    <property type="entry name" value="CARDB"/>
    <property type="match status" value="1"/>
</dbReference>
<dbReference type="InParanoid" id="Q9HLE8"/>
<dbReference type="InterPro" id="IPR013783">
    <property type="entry name" value="Ig-like_fold"/>
</dbReference>
<evidence type="ECO:0000256" key="2">
    <source>
        <dbReference type="SAM" id="Phobius"/>
    </source>
</evidence>
<sequence>MSSLAGLSFAKTPQTGYADIAVSYYGGPAKVPVEVLNFNGAVVASGSGPHLNVSLPFGQYYVYVPNYIGPGSSGNFTIYDAKSVAFNLTSSNVSVSIALTAYPTYGINVSFSGIPNGAIVKFETADDFVFNQTHVINGKYQFQLPIKVPFYAVLDYGTTNHTYLEYLANATSTLSISPNKPDFYGYPNVNSGNIVIIDPVSPYDYTVVPFTNGYFSINASSSDIILVESPGYMPYAFTSSQNGNMIKLSKDVSNVYYNYSLSQNMQTLYQNITFHLNNGTAFPNYFTNSSVGSLYWQMKLDNITESQLVRYFYGLAQNYTLSTFTVNGVNYNITSPPKVTVYSTSNSVTAYVNATYSNMSPVSSLSTINVYVYGTQNTPGSIQYNFNITYNNASLAVSSSNVPLISSYRYVRISPLSSNTMVSLKFSPVQKPVMANNSYTLYWKDMVSDNYVLNNNASNAYYVVPLNQTVYLNASSAYFNPVTNSNDYAQANFTWTINGTTEYSYNVSYKFYDQVNKVSVRVVSPSGGIAYSNFTVIGVSNSTAPMVKFSASLNGKTITSSKNYYRSNNTYLISLSVPQSASVSYSFYGSSLTAQKYSVFLMYSWHFPGQTFIGQNVSYAFQHPSIAPGYLNQYAYANITTEVGNVTHVILHVYVNDTTPPSATFFMMYNGTYIKNPIAGKSIVLSANNTTDPYYPFSDLRFQWKIEYVNGTVAQPSSTTYTNMTPMNNSYVIIQFNTVNSMIISLNVTNPSGISGYYNKTVSMVVQSPRLVVKSIYMPKAAYQGSSSKVYVNVSNLGTMNAYDVNITLYVNGKVVGSTTVSEIKAGSYYNATVTWVPPTSGKLPLYATAEVGNEPSAFVTAGALTQQVSVNPPAYRTPLIVVSVIVVLVVVVYVYYRIRSGGGKSTQKAVQPKTELPKQQQKKK</sequence>
<dbReference type="EMBL" id="AL445063">
    <property type="protein sequence ID" value="CAC11425.1"/>
    <property type="molecule type" value="Genomic_DNA"/>
</dbReference>
<dbReference type="eggNOG" id="arCOG07368">
    <property type="taxonomic scope" value="Archaea"/>
</dbReference>
<name>Q9HLE8_THEAC</name>
<dbReference type="EnsemblBacteria" id="CAC11425">
    <property type="protein sequence ID" value="CAC11425"/>
    <property type="gene ID" value="CAC11425"/>
</dbReference>
<dbReference type="AlphaFoldDB" id="Q9HLE8"/>
<dbReference type="Proteomes" id="UP000001024">
    <property type="component" value="Chromosome"/>
</dbReference>
<evidence type="ECO:0000313" key="5">
    <source>
        <dbReference type="Proteomes" id="UP000001024"/>
    </source>
</evidence>
<accession>Q9HLE8</accession>
<dbReference type="HOGENOM" id="CLU_315608_0_0_2"/>
<dbReference type="PaxDb" id="273075-Ta0280"/>